<dbReference type="InterPro" id="IPR018334">
    <property type="entry name" value="ArsR_HTH"/>
</dbReference>
<feature type="domain" description="HTH arsR-type" evidence="4">
    <location>
        <begin position="3"/>
        <end position="97"/>
    </location>
</feature>
<name>A0ABW2DHA6_9BACT</name>
<dbReference type="InterPro" id="IPR011991">
    <property type="entry name" value="ArsR-like_HTH"/>
</dbReference>
<keyword evidence="2" id="KW-0238">DNA-binding</keyword>
<reference evidence="6" key="1">
    <citation type="journal article" date="2019" name="Int. J. Syst. Evol. Microbiol.">
        <title>The Global Catalogue of Microorganisms (GCM) 10K type strain sequencing project: providing services to taxonomists for standard genome sequencing and annotation.</title>
        <authorList>
            <consortium name="The Broad Institute Genomics Platform"/>
            <consortium name="The Broad Institute Genome Sequencing Center for Infectious Disease"/>
            <person name="Wu L."/>
            <person name="Ma J."/>
        </authorList>
    </citation>
    <scope>NUCLEOTIDE SEQUENCE [LARGE SCALE GENOMIC DNA]</scope>
    <source>
        <strain evidence="6">CGMCC 4.7393</strain>
    </source>
</reference>
<dbReference type="InterPro" id="IPR001845">
    <property type="entry name" value="HTH_ArsR_DNA-bd_dom"/>
</dbReference>
<evidence type="ECO:0000256" key="3">
    <source>
        <dbReference type="ARBA" id="ARBA00023163"/>
    </source>
</evidence>
<dbReference type="RefSeq" id="WP_066615845.1">
    <property type="nucleotide sequence ID" value="NZ_JBHSYQ010000003.1"/>
</dbReference>
<dbReference type="InterPro" id="IPR036390">
    <property type="entry name" value="WH_DNA-bd_sf"/>
</dbReference>
<dbReference type="InterPro" id="IPR051081">
    <property type="entry name" value="HTH_MetalResp_TranReg"/>
</dbReference>
<dbReference type="PANTHER" id="PTHR33154:SF18">
    <property type="entry name" value="ARSENICAL RESISTANCE OPERON REPRESSOR"/>
    <property type="match status" value="1"/>
</dbReference>
<evidence type="ECO:0000256" key="1">
    <source>
        <dbReference type="ARBA" id="ARBA00023015"/>
    </source>
</evidence>
<dbReference type="SMART" id="SM00418">
    <property type="entry name" value="HTH_ARSR"/>
    <property type="match status" value="1"/>
</dbReference>
<dbReference type="PROSITE" id="PS50987">
    <property type="entry name" value="HTH_ARSR_2"/>
    <property type="match status" value="1"/>
</dbReference>
<sequence>MRLKNFNVSFGEQVFKALGDGSRIRILHLLLRNKELCIADLELVLDFTQTKTSRHLIYLKNAGLVSFRKHDQWAFYYIKDEMMDFLQQMIGYLEKDPQLYRDQEVYQTLYSNRELAINRLQHRHFTGINQ</sequence>
<dbReference type="PROSITE" id="PS00846">
    <property type="entry name" value="HTH_ARSR_1"/>
    <property type="match status" value="1"/>
</dbReference>
<keyword evidence="3" id="KW-0804">Transcription</keyword>
<dbReference type="PANTHER" id="PTHR33154">
    <property type="entry name" value="TRANSCRIPTIONAL REGULATOR, ARSR FAMILY"/>
    <property type="match status" value="1"/>
</dbReference>
<evidence type="ECO:0000313" key="5">
    <source>
        <dbReference type="EMBL" id="MFC6997217.1"/>
    </source>
</evidence>
<protein>
    <submittedName>
        <fullName evidence="5">ArsR/SmtB family transcription factor</fullName>
    </submittedName>
</protein>
<dbReference type="InterPro" id="IPR036388">
    <property type="entry name" value="WH-like_DNA-bd_sf"/>
</dbReference>
<organism evidence="5 6">
    <name type="scientific">Rufibacter roseus</name>
    <dbReference type="NCBI Taxonomy" id="1567108"/>
    <lineage>
        <taxon>Bacteria</taxon>
        <taxon>Pseudomonadati</taxon>
        <taxon>Bacteroidota</taxon>
        <taxon>Cytophagia</taxon>
        <taxon>Cytophagales</taxon>
        <taxon>Hymenobacteraceae</taxon>
        <taxon>Rufibacter</taxon>
    </lineage>
</organism>
<dbReference type="NCBIfam" id="NF033788">
    <property type="entry name" value="HTH_metalloreg"/>
    <property type="match status" value="1"/>
</dbReference>
<dbReference type="Proteomes" id="UP001596405">
    <property type="component" value="Unassembled WGS sequence"/>
</dbReference>
<keyword evidence="1" id="KW-0805">Transcription regulation</keyword>
<evidence type="ECO:0000256" key="2">
    <source>
        <dbReference type="ARBA" id="ARBA00023125"/>
    </source>
</evidence>
<accession>A0ABW2DHA6</accession>
<dbReference type="Gene3D" id="1.10.10.10">
    <property type="entry name" value="Winged helix-like DNA-binding domain superfamily/Winged helix DNA-binding domain"/>
    <property type="match status" value="1"/>
</dbReference>
<dbReference type="CDD" id="cd00090">
    <property type="entry name" value="HTH_ARSR"/>
    <property type="match status" value="1"/>
</dbReference>
<dbReference type="PRINTS" id="PR00778">
    <property type="entry name" value="HTHARSR"/>
</dbReference>
<comment type="caution">
    <text evidence="5">The sequence shown here is derived from an EMBL/GenBank/DDBJ whole genome shotgun (WGS) entry which is preliminary data.</text>
</comment>
<gene>
    <name evidence="5" type="ORF">ACFQHR_06250</name>
</gene>
<dbReference type="SUPFAM" id="SSF46785">
    <property type="entry name" value="Winged helix' DNA-binding domain"/>
    <property type="match status" value="1"/>
</dbReference>
<evidence type="ECO:0000313" key="6">
    <source>
        <dbReference type="Proteomes" id="UP001596405"/>
    </source>
</evidence>
<dbReference type="Pfam" id="PF01022">
    <property type="entry name" value="HTH_5"/>
    <property type="match status" value="1"/>
</dbReference>
<dbReference type="EMBL" id="JBHSYQ010000003">
    <property type="protein sequence ID" value="MFC6997217.1"/>
    <property type="molecule type" value="Genomic_DNA"/>
</dbReference>
<keyword evidence="6" id="KW-1185">Reference proteome</keyword>
<proteinExistence type="predicted"/>
<evidence type="ECO:0000259" key="4">
    <source>
        <dbReference type="PROSITE" id="PS50987"/>
    </source>
</evidence>